<dbReference type="EMBL" id="JAMKPW020000013">
    <property type="protein sequence ID" value="KAK8211585.1"/>
    <property type="molecule type" value="Genomic_DNA"/>
</dbReference>
<keyword evidence="2" id="KW-1185">Reference proteome</keyword>
<protein>
    <submittedName>
        <fullName evidence="1">Uncharacterized protein</fullName>
    </submittedName>
</protein>
<organism evidence="1 2">
    <name type="scientific">Zalaria obscura</name>
    <dbReference type="NCBI Taxonomy" id="2024903"/>
    <lineage>
        <taxon>Eukaryota</taxon>
        <taxon>Fungi</taxon>
        <taxon>Dikarya</taxon>
        <taxon>Ascomycota</taxon>
        <taxon>Pezizomycotina</taxon>
        <taxon>Dothideomycetes</taxon>
        <taxon>Dothideomycetidae</taxon>
        <taxon>Dothideales</taxon>
        <taxon>Zalariaceae</taxon>
        <taxon>Zalaria</taxon>
    </lineage>
</organism>
<dbReference type="Proteomes" id="UP001320706">
    <property type="component" value="Unassembled WGS sequence"/>
</dbReference>
<proteinExistence type="predicted"/>
<evidence type="ECO:0000313" key="2">
    <source>
        <dbReference type="Proteomes" id="UP001320706"/>
    </source>
</evidence>
<reference evidence="1" key="1">
    <citation type="submission" date="2024-02" db="EMBL/GenBank/DDBJ databases">
        <title>Metagenome Assembled Genome of Zalaria obscura JY119.</title>
        <authorList>
            <person name="Vighnesh L."/>
            <person name="Jagadeeshwari U."/>
            <person name="Venkata Ramana C."/>
            <person name="Sasikala C."/>
        </authorList>
    </citation>
    <scope>NUCLEOTIDE SEQUENCE</scope>
    <source>
        <strain evidence="1">JY119</strain>
    </source>
</reference>
<name>A0ACC3SIJ1_9PEZI</name>
<gene>
    <name evidence="1" type="ORF">M8818_003240</name>
</gene>
<evidence type="ECO:0000313" key="1">
    <source>
        <dbReference type="EMBL" id="KAK8211585.1"/>
    </source>
</evidence>
<sequence>MSVFEYEPLGEDEIRLLEVYPGKLQDEIVCRLFKIRLSDEPVYAALSYVWGPKEYREIRVNGNAYKVTKNLHYALQSFRTTLKPVHRRGLSVTPRIPPCSILWVDAICINQSDIAERSQQVRLMFRVYSQANAVLVSLSALSDYEQDEQNLEELLSNLDHLREDERHLRMAVLANPNLMAKWQTLCKAAQDPWSSRAWILQEAVANKVDQLSFIYSTFSTSWATFKQAICHLPKLLSFLVQNVDPILLKVVRGQGKLRPTF</sequence>
<accession>A0ACC3SIJ1</accession>
<comment type="caution">
    <text evidence="1">The sequence shown here is derived from an EMBL/GenBank/DDBJ whole genome shotgun (WGS) entry which is preliminary data.</text>
</comment>